<dbReference type="AlphaFoldDB" id="A0A1I6DCI4"/>
<proteinExistence type="predicted"/>
<protein>
    <submittedName>
        <fullName evidence="1">Uncharacterized protein</fullName>
    </submittedName>
</protein>
<dbReference type="EMBL" id="FOYM01000008">
    <property type="protein sequence ID" value="SFR03077.1"/>
    <property type="molecule type" value="Genomic_DNA"/>
</dbReference>
<dbReference type="RefSeq" id="WP_092482695.1">
    <property type="nucleotide sequence ID" value="NZ_FOYM01000008.1"/>
</dbReference>
<keyword evidence="2" id="KW-1185">Reference proteome</keyword>
<dbReference type="OrthoDB" id="1725862at2"/>
<dbReference type="Proteomes" id="UP000199584">
    <property type="component" value="Unassembled WGS sequence"/>
</dbReference>
<name>A0A1I6DCI4_9FIRM</name>
<sequence>MPDRRNVLWEKHRLYLPEMRLRATHRCRECKFFVGIKGKAETRYGCVANIKVYNSLERQVPPVIPVFDVIKRIGLEGLEQTLKYNDPDAQSCGKFQLRPVEE</sequence>
<organism evidence="1 2">
    <name type="scientific">Desulfoscipio geothermicus DSM 3669</name>
    <dbReference type="NCBI Taxonomy" id="1121426"/>
    <lineage>
        <taxon>Bacteria</taxon>
        <taxon>Bacillati</taxon>
        <taxon>Bacillota</taxon>
        <taxon>Clostridia</taxon>
        <taxon>Eubacteriales</taxon>
        <taxon>Desulfallaceae</taxon>
        <taxon>Desulfoscipio</taxon>
    </lineage>
</organism>
<gene>
    <name evidence="1" type="ORF">SAMN05660706_108133</name>
</gene>
<dbReference type="STRING" id="39060.SAMN05660706_108133"/>
<accession>A0A1I6DCI4</accession>
<evidence type="ECO:0000313" key="2">
    <source>
        <dbReference type="Proteomes" id="UP000199584"/>
    </source>
</evidence>
<evidence type="ECO:0000313" key="1">
    <source>
        <dbReference type="EMBL" id="SFR03077.1"/>
    </source>
</evidence>
<reference evidence="2" key="1">
    <citation type="submission" date="2016-10" db="EMBL/GenBank/DDBJ databases">
        <authorList>
            <person name="Varghese N."/>
            <person name="Submissions S."/>
        </authorList>
    </citation>
    <scope>NUCLEOTIDE SEQUENCE [LARGE SCALE GENOMIC DNA]</scope>
    <source>
        <strain evidence="2">DSM 3669</strain>
    </source>
</reference>